<dbReference type="EMBL" id="SWND01000002">
    <property type="protein sequence ID" value="NFF01125.1"/>
    <property type="molecule type" value="Genomic_DNA"/>
</dbReference>
<comment type="caution">
    <text evidence="2">The sequence shown here is derived from an EMBL/GenBank/DDBJ whole genome shotgun (WGS) entry which is preliminary data.</text>
</comment>
<evidence type="ECO:0000256" key="1">
    <source>
        <dbReference type="SAM" id="Phobius"/>
    </source>
</evidence>
<keyword evidence="1" id="KW-1133">Transmembrane helix</keyword>
<gene>
    <name evidence="3" type="ORF">FC794_02540</name>
    <name evidence="2" type="ORF">FCV25_04940</name>
</gene>
<proteinExistence type="predicted"/>
<evidence type="ECO:0000313" key="2">
    <source>
        <dbReference type="EMBL" id="NFF01125.1"/>
    </source>
</evidence>
<reference evidence="4 5" key="1">
    <citation type="submission" date="2019-04" db="EMBL/GenBank/DDBJ databases">
        <title>Genome sequencing of Clostridium botulinum Groups I-IV and Clostridium butyricum.</title>
        <authorList>
            <person name="Brunt J."/>
            <person name="Van Vliet A.H.M."/>
            <person name="Stringer S.C."/>
            <person name="Carter A.T."/>
            <person name="Peck M.W."/>
        </authorList>
    </citation>
    <scope>NUCLEOTIDE SEQUENCE [LARGE SCALE GENOMIC DNA]</scope>
    <source>
        <strain evidence="3 5">IFR 18/037</strain>
        <strain evidence="2 4">IFR 18/054</strain>
    </source>
</reference>
<dbReference type="Proteomes" id="UP000472521">
    <property type="component" value="Unassembled WGS sequence"/>
</dbReference>
<evidence type="ECO:0000313" key="5">
    <source>
        <dbReference type="Proteomes" id="UP000478995"/>
    </source>
</evidence>
<evidence type="ECO:0000313" key="3">
    <source>
        <dbReference type="EMBL" id="NFG15693.1"/>
    </source>
</evidence>
<dbReference type="EMBL" id="SWOY01000001">
    <property type="protein sequence ID" value="NFG15693.1"/>
    <property type="molecule type" value="Genomic_DNA"/>
</dbReference>
<dbReference type="AlphaFoldDB" id="A0A0L9Z9F2"/>
<sequence>MPVIEPLCLNFVKSGVMYKLYYNLMVFCFIINYKIKILGIGGKYET</sequence>
<feature type="transmembrane region" description="Helical" evidence="1">
    <location>
        <begin position="20"/>
        <end position="40"/>
    </location>
</feature>
<evidence type="ECO:0000313" key="4">
    <source>
        <dbReference type="Proteomes" id="UP000472521"/>
    </source>
</evidence>
<keyword evidence="1" id="KW-0472">Membrane</keyword>
<keyword evidence="1" id="KW-0812">Transmembrane</keyword>
<name>A0A0L9Z9F2_CLOBO</name>
<dbReference type="Proteomes" id="UP000478995">
    <property type="component" value="Unassembled WGS sequence"/>
</dbReference>
<organism evidence="2 4">
    <name type="scientific">Clostridium botulinum</name>
    <dbReference type="NCBI Taxonomy" id="1491"/>
    <lineage>
        <taxon>Bacteria</taxon>
        <taxon>Bacillati</taxon>
        <taxon>Bacillota</taxon>
        <taxon>Clostridia</taxon>
        <taxon>Eubacteriales</taxon>
        <taxon>Clostridiaceae</taxon>
        <taxon>Clostridium</taxon>
    </lineage>
</organism>
<accession>A0A0L9Z9F2</accession>
<protein>
    <submittedName>
        <fullName evidence="2">Uncharacterized protein</fullName>
    </submittedName>
</protein>